<dbReference type="GO" id="GO:0016705">
    <property type="term" value="F:oxidoreductase activity, acting on paired donors, with incorporation or reduction of molecular oxygen"/>
    <property type="evidence" value="ECO:0007669"/>
    <property type="project" value="InterPro"/>
</dbReference>
<dbReference type="Pfam" id="PF00067">
    <property type="entry name" value="p450"/>
    <property type="match status" value="1"/>
</dbReference>
<dbReference type="InterPro" id="IPR001128">
    <property type="entry name" value="Cyt_P450"/>
</dbReference>
<dbReference type="Gene3D" id="1.10.630.10">
    <property type="entry name" value="Cytochrome P450"/>
    <property type="match status" value="1"/>
</dbReference>
<keyword evidence="15" id="KW-1185">Reference proteome</keyword>
<evidence type="ECO:0000256" key="7">
    <source>
        <dbReference type="ARBA" id="ARBA00022723"/>
    </source>
</evidence>
<evidence type="ECO:0000256" key="4">
    <source>
        <dbReference type="ARBA" id="ARBA00004406"/>
    </source>
</evidence>
<dbReference type="Proteomes" id="UP000092462">
    <property type="component" value="Unassembled WGS sequence"/>
</dbReference>
<dbReference type="InterPro" id="IPR036396">
    <property type="entry name" value="Cyt_P450_sf"/>
</dbReference>
<dbReference type="EMBL" id="AJVK01002281">
    <property type="status" value="NOT_ANNOTATED_CDS"/>
    <property type="molecule type" value="Genomic_DNA"/>
</dbReference>
<evidence type="ECO:0000256" key="1">
    <source>
        <dbReference type="ARBA" id="ARBA00001971"/>
    </source>
</evidence>
<dbReference type="VEuPathDB" id="VectorBase:PPAPM1_012250"/>
<evidence type="ECO:0000256" key="6">
    <source>
        <dbReference type="ARBA" id="ARBA00022617"/>
    </source>
</evidence>
<evidence type="ECO:0000256" key="11">
    <source>
        <dbReference type="ARBA" id="ARBA00023004"/>
    </source>
</evidence>
<dbReference type="GO" id="GO:0020037">
    <property type="term" value="F:heme binding"/>
    <property type="evidence" value="ECO:0007669"/>
    <property type="project" value="InterPro"/>
</dbReference>
<evidence type="ECO:0000256" key="8">
    <source>
        <dbReference type="ARBA" id="ARBA00022824"/>
    </source>
</evidence>
<dbReference type="PANTHER" id="PTHR24292:SF84">
    <property type="entry name" value="CYTOCHROME P450 28A5-RELATED"/>
    <property type="match status" value="1"/>
</dbReference>
<accession>A0A1B0D094</accession>
<dbReference type="PRINTS" id="PR00464">
    <property type="entry name" value="EP450II"/>
</dbReference>
<organism evidence="14 15">
    <name type="scientific">Phlebotomus papatasi</name>
    <name type="common">Sandfly</name>
    <dbReference type="NCBI Taxonomy" id="29031"/>
    <lineage>
        <taxon>Eukaryota</taxon>
        <taxon>Metazoa</taxon>
        <taxon>Ecdysozoa</taxon>
        <taxon>Arthropoda</taxon>
        <taxon>Hexapoda</taxon>
        <taxon>Insecta</taxon>
        <taxon>Pterygota</taxon>
        <taxon>Neoptera</taxon>
        <taxon>Endopterygota</taxon>
        <taxon>Diptera</taxon>
        <taxon>Nematocera</taxon>
        <taxon>Psychodoidea</taxon>
        <taxon>Psychodidae</taxon>
        <taxon>Phlebotomus</taxon>
        <taxon>Phlebotomus</taxon>
    </lineage>
</organism>
<evidence type="ECO:0000256" key="2">
    <source>
        <dbReference type="ARBA" id="ARBA00003690"/>
    </source>
</evidence>
<comment type="function">
    <text evidence="2">May be involved in the metabolism of insect hormones and in the breakdown of synthetic insecticides.</text>
</comment>
<comment type="subcellular location">
    <subcellularLocation>
        <location evidence="4">Endoplasmic reticulum membrane</location>
        <topology evidence="4">Peripheral membrane protein</topology>
    </subcellularLocation>
    <subcellularLocation>
        <location evidence="3">Microsome membrane</location>
        <topology evidence="3">Peripheral membrane protein</topology>
    </subcellularLocation>
</comment>
<dbReference type="InterPro" id="IPR050476">
    <property type="entry name" value="Insect_CytP450_Detox"/>
</dbReference>
<dbReference type="SUPFAM" id="SSF48264">
    <property type="entry name" value="Cytochrome P450"/>
    <property type="match status" value="1"/>
</dbReference>
<evidence type="ECO:0000256" key="3">
    <source>
        <dbReference type="ARBA" id="ARBA00004174"/>
    </source>
</evidence>
<evidence type="ECO:0000313" key="14">
    <source>
        <dbReference type="EnsemblMetazoa" id="PPAI000766-PA"/>
    </source>
</evidence>
<dbReference type="GO" id="GO:0005506">
    <property type="term" value="F:iron ion binding"/>
    <property type="evidence" value="ECO:0007669"/>
    <property type="project" value="InterPro"/>
</dbReference>
<proteinExistence type="inferred from homology"/>
<keyword evidence="12" id="KW-0503">Monooxygenase</keyword>
<comment type="similarity">
    <text evidence="5">Belongs to the cytochrome P450 family.</text>
</comment>
<dbReference type="EnsemblMetazoa" id="PPAI000766-RA">
    <property type="protein sequence ID" value="PPAI000766-PA"/>
    <property type="gene ID" value="PPAI000766"/>
</dbReference>
<evidence type="ECO:0000313" key="15">
    <source>
        <dbReference type="Proteomes" id="UP000092462"/>
    </source>
</evidence>
<dbReference type="PANTHER" id="PTHR24292">
    <property type="entry name" value="CYTOCHROME P450"/>
    <property type="match status" value="1"/>
</dbReference>
<evidence type="ECO:0000256" key="13">
    <source>
        <dbReference type="ARBA" id="ARBA00023136"/>
    </source>
</evidence>
<keyword evidence="9" id="KW-0492">Microsome</keyword>
<keyword evidence="8" id="KW-0256">Endoplasmic reticulum</keyword>
<dbReference type="AlphaFoldDB" id="A0A1B0D094"/>
<keyword evidence="11" id="KW-0408">Iron</keyword>
<dbReference type="VEuPathDB" id="VectorBase:PPAI000766"/>
<evidence type="ECO:0000256" key="10">
    <source>
        <dbReference type="ARBA" id="ARBA00023002"/>
    </source>
</evidence>
<dbReference type="EMBL" id="AJVK01002280">
    <property type="status" value="NOT_ANNOTATED_CDS"/>
    <property type="molecule type" value="Genomic_DNA"/>
</dbReference>
<keyword evidence="6" id="KW-0349">Heme</keyword>
<dbReference type="InterPro" id="IPR002402">
    <property type="entry name" value="Cyt_P450_E_grp-II"/>
</dbReference>
<protein>
    <submittedName>
        <fullName evidence="14">Uncharacterized protein</fullName>
    </submittedName>
</protein>
<dbReference type="GO" id="GO:0005789">
    <property type="term" value="C:endoplasmic reticulum membrane"/>
    <property type="evidence" value="ECO:0007669"/>
    <property type="project" value="UniProtKB-SubCell"/>
</dbReference>
<evidence type="ECO:0000256" key="12">
    <source>
        <dbReference type="ARBA" id="ARBA00023033"/>
    </source>
</evidence>
<dbReference type="GO" id="GO:0004497">
    <property type="term" value="F:monooxygenase activity"/>
    <property type="evidence" value="ECO:0007669"/>
    <property type="project" value="UniProtKB-KW"/>
</dbReference>
<keyword evidence="10" id="KW-0560">Oxidoreductase</keyword>
<name>A0A1B0D094_PHLPP</name>
<sequence>MIAEGGHLNANEPNQVEYDTDQLKDSRHSTKVRRIVPDLWAHVSLSCGHRGRCVLCWESRIMSGIVCLYFYLIRNHNYWAKRGIPGPKAAFVVGNLPGIFTQKRNAVYDMEEIYNKWKTDANFVGFFNMMQPQILILKPELVKTVTVKNFQNFHDNDFADMFGKDSDPVFTKTIFMLKGAEWKENRAELAPAFTDNKMKSMFILIEEISERLLNYLDKGVKDKGSPLVLEARELSTKFSIDVIGNCIFRVNGGALGEENSQMMKMGEELMNPSGSFLLSFLLLQFFPVLKGIIKPQLVKKTVADYLRNLIREVNEKRRENPAEGGDFMSFMEHLRINRGTDPAQILGHVFTFFIDGYEMSSNVLAHALYQLAKNPEIQDKLRDELQSLESLGCIANPNSEQCEYLHRILLESLRINAPLPFVTKR</sequence>
<keyword evidence="13" id="KW-0472">Membrane</keyword>
<reference evidence="14" key="1">
    <citation type="submission" date="2022-08" db="UniProtKB">
        <authorList>
            <consortium name="EnsemblMetazoa"/>
        </authorList>
    </citation>
    <scope>IDENTIFICATION</scope>
    <source>
        <strain evidence="14">Israel</strain>
    </source>
</reference>
<evidence type="ECO:0000256" key="5">
    <source>
        <dbReference type="ARBA" id="ARBA00010617"/>
    </source>
</evidence>
<keyword evidence="7" id="KW-0479">Metal-binding</keyword>
<evidence type="ECO:0000256" key="9">
    <source>
        <dbReference type="ARBA" id="ARBA00022848"/>
    </source>
</evidence>
<comment type="cofactor">
    <cofactor evidence="1">
        <name>heme</name>
        <dbReference type="ChEBI" id="CHEBI:30413"/>
    </cofactor>
</comment>